<dbReference type="CDD" id="cd03035">
    <property type="entry name" value="ArsC_Yffb"/>
    <property type="match status" value="1"/>
</dbReference>
<proteinExistence type="inferred from homology"/>
<dbReference type="PANTHER" id="PTHR30041:SF8">
    <property type="entry name" value="PROTEIN YFFB"/>
    <property type="match status" value="1"/>
</dbReference>
<keyword evidence="4" id="KW-1185">Reference proteome</keyword>
<evidence type="ECO:0000256" key="2">
    <source>
        <dbReference type="PROSITE-ProRule" id="PRU01282"/>
    </source>
</evidence>
<dbReference type="EMBL" id="CP017141">
    <property type="protein sequence ID" value="AOM80757.1"/>
    <property type="molecule type" value="Genomic_DNA"/>
</dbReference>
<organism evidence="3 4">
    <name type="scientific">Pedobacter steynii</name>
    <dbReference type="NCBI Taxonomy" id="430522"/>
    <lineage>
        <taxon>Bacteria</taxon>
        <taxon>Pseudomonadati</taxon>
        <taxon>Bacteroidota</taxon>
        <taxon>Sphingobacteriia</taxon>
        <taxon>Sphingobacteriales</taxon>
        <taxon>Sphingobacteriaceae</taxon>
        <taxon>Pedobacter</taxon>
    </lineage>
</organism>
<dbReference type="Proteomes" id="UP000094313">
    <property type="component" value="Chromosome"/>
</dbReference>
<name>A0A1D7QQ12_9SPHI</name>
<reference evidence="3 4" key="1">
    <citation type="submission" date="2016-08" db="EMBL/GenBank/DDBJ databases">
        <authorList>
            <person name="Seilhamer J.J."/>
        </authorList>
    </citation>
    <scope>NUCLEOTIDE SEQUENCE [LARGE SCALE GENOMIC DNA]</scope>
    <source>
        <strain evidence="3 4">DX4</strain>
    </source>
</reference>
<dbReference type="PANTHER" id="PTHR30041">
    <property type="entry name" value="ARSENATE REDUCTASE"/>
    <property type="match status" value="1"/>
</dbReference>
<protein>
    <submittedName>
        <fullName evidence="3">Arsenate reductase</fullName>
    </submittedName>
</protein>
<accession>A0A1D7QQ12</accession>
<comment type="similarity">
    <text evidence="1 2">Belongs to the ArsC family.</text>
</comment>
<dbReference type="InterPro" id="IPR006660">
    <property type="entry name" value="Arsenate_reductase-like"/>
</dbReference>
<gene>
    <name evidence="3" type="ORF">BFS30_12550</name>
</gene>
<dbReference type="KEGG" id="psty:BFS30_12550"/>
<dbReference type="AlphaFoldDB" id="A0A1D7QQ12"/>
<evidence type="ECO:0000313" key="3">
    <source>
        <dbReference type="EMBL" id="AOM80757.1"/>
    </source>
</evidence>
<dbReference type="NCBIfam" id="TIGR01617">
    <property type="entry name" value="arsC_related"/>
    <property type="match status" value="1"/>
</dbReference>
<dbReference type="SUPFAM" id="SSF52833">
    <property type="entry name" value="Thioredoxin-like"/>
    <property type="match status" value="1"/>
</dbReference>
<evidence type="ECO:0000256" key="1">
    <source>
        <dbReference type="ARBA" id="ARBA00007198"/>
    </source>
</evidence>
<dbReference type="Pfam" id="PF03960">
    <property type="entry name" value="ArsC"/>
    <property type="match status" value="1"/>
</dbReference>
<dbReference type="InterPro" id="IPR036249">
    <property type="entry name" value="Thioredoxin-like_sf"/>
</dbReference>
<sequence>MIINFIFADMIIYGIPNCNTVKKARTWLAENKFNPEFRDFKKNGITAEKLNEWCDTFGWEKVLNRKGTTWKKLSKEQQDGVSDQESAVQLLLQYTSAIKRPVVELNQKALLIGFDEGSYETLLK</sequence>
<dbReference type="InterPro" id="IPR006504">
    <property type="entry name" value="Tscrpt_reg_Spx/MgsR"/>
</dbReference>
<evidence type="ECO:0000313" key="4">
    <source>
        <dbReference type="Proteomes" id="UP000094313"/>
    </source>
</evidence>
<dbReference type="PROSITE" id="PS51353">
    <property type="entry name" value="ARSC"/>
    <property type="match status" value="1"/>
</dbReference>
<dbReference type="Gene3D" id="3.40.30.10">
    <property type="entry name" value="Glutaredoxin"/>
    <property type="match status" value="1"/>
</dbReference>